<dbReference type="Gramene" id="ONK68364">
    <property type="protein sequence ID" value="ONK68364"/>
    <property type="gene ID" value="A4U43_C05F10660"/>
</dbReference>
<accession>A0A5P1ERB9</accession>
<dbReference type="Proteomes" id="UP000243459">
    <property type="component" value="Chromosome 5"/>
</dbReference>
<protein>
    <submittedName>
        <fullName evidence="1">Uncharacterized protein</fullName>
    </submittedName>
</protein>
<dbReference type="AlphaFoldDB" id="A0A5P1ERB9"/>
<reference evidence="2" key="1">
    <citation type="journal article" date="2017" name="Nat. Commun.">
        <title>The asparagus genome sheds light on the origin and evolution of a young Y chromosome.</title>
        <authorList>
            <person name="Harkess A."/>
            <person name="Zhou J."/>
            <person name="Xu C."/>
            <person name="Bowers J.E."/>
            <person name="Van der Hulst R."/>
            <person name="Ayyampalayam S."/>
            <person name="Mercati F."/>
            <person name="Riccardi P."/>
            <person name="McKain M.R."/>
            <person name="Kakrana A."/>
            <person name="Tang H."/>
            <person name="Ray J."/>
            <person name="Groenendijk J."/>
            <person name="Arikit S."/>
            <person name="Mathioni S.M."/>
            <person name="Nakano M."/>
            <person name="Shan H."/>
            <person name="Telgmann-Rauber A."/>
            <person name="Kanno A."/>
            <person name="Yue Z."/>
            <person name="Chen H."/>
            <person name="Li W."/>
            <person name="Chen Y."/>
            <person name="Xu X."/>
            <person name="Zhang Y."/>
            <person name="Luo S."/>
            <person name="Chen H."/>
            <person name="Gao J."/>
            <person name="Mao Z."/>
            <person name="Pires J.C."/>
            <person name="Luo M."/>
            <person name="Kudrna D."/>
            <person name="Wing R.A."/>
            <person name="Meyers B.C."/>
            <person name="Yi K."/>
            <person name="Kong H."/>
            <person name="Lavrijsen P."/>
            <person name="Sunseri F."/>
            <person name="Falavigna A."/>
            <person name="Ye Y."/>
            <person name="Leebens-Mack J.H."/>
            <person name="Chen G."/>
        </authorList>
    </citation>
    <scope>NUCLEOTIDE SEQUENCE [LARGE SCALE GENOMIC DNA]</scope>
    <source>
        <strain evidence="2">cv. DH0086</strain>
    </source>
</reference>
<organism evidence="1 2">
    <name type="scientific">Asparagus officinalis</name>
    <name type="common">Garden asparagus</name>
    <dbReference type="NCBI Taxonomy" id="4686"/>
    <lineage>
        <taxon>Eukaryota</taxon>
        <taxon>Viridiplantae</taxon>
        <taxon>Streptophyta</taxon>
        <taxon>Embryophyta</taxon>
        <taxon>Tracheophyta</taxon>
        <taxon>Spermatophyta</taxon>
        <taxon>Magnoliopsida</taxon>
        <taxon>Liliopsida</taxon>
        <taxon>Asparagales</taxon>
        <taxon>Asparagaceae</taxon>
        <taxon>Asparagoideae</taxon>
        <taxon>Asparagus</taxon>
    </lineage>
</organism>
<evidence type="ECO:0000313" key="2">
    <source>
        <dbReference type="Proteomes" id="UP000243459"/>
    </source>
</evidence>
<evidence type="ECO:0000313" key="1">
    <source>
        <dbReference type="EMBL" id="ONK68364.1"/>
    </source>
</evidence>
<proteinExistence type="predicted"/>
<gene>
    <name evidence="1" type="ORF">A4U43_C05F10660</name>
</gene>
<sequence length="105" mass="11303">MDDRLREVVRREGKVGSESGSQRLLRLRRAASDGLAALADLEGWRRGCSGDSGEGEAVVGSMVWSCCCRVWLELARGALLGAVVVELAGDGARDRTRGEGSRSRR</sequence>
<keyword evidence="2" id="KW-1185">Reference proteome</keyword>
<dbReference type="EMBL" id="CM007385">
    <property type="protein sequence ID" value="ONK68364.1"/>
    <property type="molecule type" value="Genomic_DNA"/>
</dbReference>
<name>A0A5P1ERB9_ASPOF</name>